<organism evidence="2 3">
    <name type="scientific">Podospora aff. communis PSN243</name>
    <dbReference type="NCBI Taxonomy" id="3040156"/>
    <lineage>
        <taxon>Eukaryota</taxon>
        <taxon>Fungi</taxon>
        <taxon>Dikarya</taxon>
        <taxon>Ascomycota</taxon>
        <taxon>Pezizomycotina</taxon>
        <taxon>Sordariomycetes</taxon>
        <taxon>Sordariomycetidae</taxon>
        <taxon>Sordariales</taxon>
        <taxon>Podosporaceae</taxon>
        <taxon>Podospora</taxon>
    </lineage>
</organism>
<sequence length="319" mass="35511">MSGIEDILKGLAGFSGLQSPSDRRLSSGLKCAKPFSSVNSGAKEIVLNNLIVLVRLVVWHLETRADRKIGQILTECWGVEFDDIKRTRFSLMHWLDCMMTARSEYLKRNVSVPPTASETERRLLSLVDELRLDIARHGKHPRASTFALERRPRRASAWRQLLRSNPKALLVRNPDMGSVDTAPRLAAHVVPDYPNSVLRDTAASRNSNSESHDDDVHQSEDSEPRNSTLTPEPDLADYTPEETVDSSQIGPVSAKITKEETEKALGEVQELIRAAMAKLEKIEDENMSTSAQLFGDRLLALDKIAELAEFVATMLPSAE</sequence>
<accession>A0AAV9GU76</accession>
<comment type="caution">
    <text evidence="2">The sequence shown here is derived from an EMBL/GenBank/DDBJ whole genome shotgun (WGS) entry which is preliminary data.</text>
</comment>
<reference evidence="2" key="2">
    <citation type="submission" date="2023-05" db="EMBL/GenBank/DDBJ databases">
        <authorList>
            <consortium name="Lawrence Berkeley National Laboratory"/>
            <person name="Steindorff A."/>
            <person name="Hensen N."/>
            <person name="Bonometti L."/>
            <person name="Westerberg I."/>
            <person name="Brannstrom I.O."/>
            <person name="Guillou S."/>
            <person name="Cros-Aarteil S."/>
            <person name="Calhoun S."/>
            <person name="Haridas S."/>
            <person name="Kuo A."/>
            <person name="Mondo S."/>
            <person name="Pangilinan J."/>
            <person name="Riley R."/>
            <person name="Labutti K."/>
            <person name="Andreopoulos B."/>
            <person name="Lipzen A."/>
            <person name="Chen C."/>
            <person name="Yanf M."/>
            <person name="Daum C."/>
            <person name="Ng V."/>
            <person name="Clum A."/>
            <person name="Ohm R."/>
            <person name="Martin F."/>
            <person name="Silar P."/>
            <person name="Natvig D."/>
            <person name="Lalanne C."/>
            <person name="Gautier V."/>
            <person name="Ament-Velasquez S.L."/>
            <person name="Kruys A."/>
            <person name="Hutchinson M.I."/>
            <person name="Powell A.J."/>
            <person name="Barry K."/>
            <person name="Miller A.N."/>
            <person name="Grigoriev I.V."/>
            <person name="Debuchy R."/>
            <person name="Gladieux P."/>
            <person name="Thoren M.H."/>
            <person name="Johannesson H."/>
        </authorList>
    </citation>
    <scope>NUCLEOTIDE SEQUENCE</scope>
    <source>
        <strain evidence="2">PSN243</strain>
    </source>
</reference>
<evidence type="ECO:0000256" key="1">
    <source>
        <dbReference type="SAM" id="MobiDB-lite"/>
    </source>
</evidence>
<keyword evidence="3" id="KW-1185">Reference proteome</keyword>
<name>A0AAV9GU76_9PEZI</name>
<gene>
    <name evidence="2" type="ORF">QBC34DRAFT_423937</name>
</gene>
<proteinExistence type="predicted"/>
<dbReference type="AlphaFoldDB" id="A0AAV9GU76"/>
<feature type="region of interest" description="Disordered" evidence="1">
    <location>
        <begin position="199"/>
        <end position="260"/>
    </location>
</feature>
<protein>
    <submittedName>
        <fullName evidence="2">Uncharacterized protein</fullName>
    </submittedName>
</protein>
<reference evidence="2" key="1">
    <citation type="journal article" date="2023" name="Mol. Phylogenet. Evol.">
        <title>Genome-scale phylogeny and comparative genomics of the fungal order Sordariales.</title>
        <authorList>
            <person name="Hensen N."/>
            <person name="Bonometti L."/>
            <person name="Westerberg I."/>
            <person name="Brannstrom I.O."/>
            <person name="Guillou S."/>
            <person name="Cros-Aarteil S."/>
            <person name="Calhoun S."/>
            <person name="Haridas S."/>
            <person name="Kuo A."/>
            <person name="Mondo S."/>
            <person name="Pangilinan J."/>
            <person name="Riley R."/>
            <person name="LaButti K."/>
            <person name="Andreopoulos B."/>
            <person name="Lipzen A."/>
            <person name="Chen C."/>
            <person name="Yan M."/>
            <person name="Daum C."/>
            <person name="Ng V."/>
            <person name="Clum A."/>
            <person name="Steindorff A."/>
            <person name="Ohm R.A."/>
            <person name="Martin F."/>
            <person name="Silar P."/>
            <person name="Natvig D.O."/>
            <person name="Lalanne C."/>
            <person name="Gautier V."/>
            <person name="Ament-Velasquez S.L."/>
            <person name="Kruys A."/>
            <person name="Hutchinson M.I."/>
            <person name="Powell A.J."/>
            <person name="Barry K."/>
            <person name="Miller A.N."/>
            <person name="Grigoriev I.V."/>
            <person name="Debuchy R."/>
            <person name="Gladieux P."/>
            <person name="Hiltunen Thoren M."/>
            <person name="Johannesson H."/>
        </authorList>
    </citation>
    <scope>NUCLEOTIDE SEQUENCE</scope>
    <source>
        <strain evidence="2">PSN243</strain>
    </source>
</reference>
<dbReference type="Proteomes" id="UP001321760">
    <property type="component" value="Unassembled WGS sequence"/>
</dbReference>
<evidence type="ECO:0000313" key="2">
    <source>
        <dbReference type="EMBL" id="KAK4451529.1"/>
    </source>
</evidence>
<feature type="compositionally biased region" description="Basic and acidic residues" evidence="1">
    <location>
        <begin position="210"/>
        <end position="224"/>
    </location>
</feature>
<dbReference type="EMBL" id="MU865928">
    <property type="protein sequence ID" value="KAK4451529.1"/>
    <property type="molecule type" value="Genomic_DNA"/>
</dbReference>
<evidence type="ECO:0000313" key="3">
    <source>
        <dbReference type="Proteomes" id="UP001321760"/>
    </source>
</evidence>